<sequence>MTVSIDYVPTLEETPRNAEVLKQLKTLLRWGDEQFVPPLSARHSSTQSDLAPHAAAADHAIDDYYRALLEQRFLLAVDDGSDADAGTNADNDSNSEAGDSTGNQTLAGFMSYRPDYACAYVDGGVCTYVSTILVAEAYRGAHLTERMYRALFTLPDVAGTVVATRTWSKNGAHLHILGEMGFSLIKTLPDDRGPGIDTVYYAKHA</sequence>
<evidence type="ECO:0000313" key="2">
    <source>
        <dbReference type="Proteomes" id="UP000028984"/>
    </source>
</evidence>
<evidence type="ECO:0000313" key="1">
    <source>
        <dbReference type="EMBL" id="KFI88361.1"/>
    </source>
</evidence>
<evidence type="ECO:0008006" key="3">
    <source>
        <dbReference type="Google" id="ProtNLM"/>
    </source>
</evidence>
<accession>A0A087CYL1</accession>
<protein>
    <recommendedName>
        <fullName evidence="3">N-acetyltransferase domain-containing protein</fullName>
    </recommendedName>
</protein>
<dbReference type="OrthoDB" id="9783294at2"/>
<dbReference type="AlphaFoldDB" id="A0A087CYL1"/>
<keyword evidence="2" id="KW-1185">Reference proteome</keyword>
<dbReference type="EMBL" id="JGZK01000001">
    <property type="protein sequence ID" value="KFI88361.1"/>
    <property type="molecule type" value="Genomic_DNA"/>
</dbReference>
<gene>
    <name evidence="1" type="ORF">BREU_0474</name>
</gene>
<dbReference type="InterPro" id="IPR016181">
    <property type="entry name" value="Acyl_CoA_acyltransferase"/>
</dbReference>
<dbReference type="SUPFAM" id="SSF55729">
    <property type="entry name" value="Acyl-CoA N-acyltransferases (Nat)"/>
    <property type="match status" value="1"/>
</dbReference>
<organism evidence="1 2">
    <name type="scientific">Bifidobacterium reuteri DSM 23975</name>
    <dbReference type="NCBI Taxonomy" id="1437610"/>
    <lineage>
        <taxon>Bacteria</taxon>
        <taxon>Bacillati</taxon>
        <taxon>Actinomycetota</taxon>
        <taxon>Actinomycetes</taxon>
        <taxon>Bifidobacteriales</taxon>
        <taxon>Bifidobacteriaceae</taxon>
        <taxon>Bifidobacterium</taxon>
    </lineage>
</organism>
<name>A0A087CYL1_9BIFI</name>
<dbReference type="STRING" id="1437610.BREU_0474"/>
<reference evidence="1 2" key="1">
    <citation type="submission" date="2014-03" db="EMBL/GenBank/DDBJ databases">
        <title>Genomics of Bifidobacteria.</title>
        <authorList>
            <person name="Ventura M."/>
            <person name="Milani C."/>
            <person name="Lugli G.A."/>
        </authorList>
    </citation>
    <scope>NUCLEOTIDE SEQUENCE [LARGE SCALE GENOMIC DNA]</scope>
    <source>
        <strain evidence="1 2">DSM 23975</strain>
    </source>
</reference>
<comment type="caution">
    <text evidence="1">The sequence shown here is derived from an EMBL/GenBank/DDBJ whole genome shotgun (WGS) entry which is preliminary data.</text>
</comment>
<proteinExistence type="predicted"/>
<dbReference type="RefSeq" id="WP_044089366.1">
    <property type="nucleotide sequence ID" value="NZ_JDUW01000008.1"/>
</dbReference>
<dbReference type="eggNOG" id="ENOG503341V">
    <property type="taxonomic scope" value="Bacteria"/>
</dbReference>
<dbReference type="Gene3D" id="3.40.630.30">
    <property type="match status" value="1"/>
</dbReference>
<dbReference type="Proteomes" id="UP000028984">
    <property type="component" value="Unassembled WGS sequence"/>
</dbReference>